<protein>
    <recommendedName>
        <fullName evidence="6">Fumarylacetoacetase-like C-terminal domain-containing protein</fullName>
    </recommendedName>
</protein>
<dbReference type="PANTHER" id="PTHR42796:SF4">
    <property type="entry name" value="FUMARYLACETOACETATE HYDROLASE DOMAIN-CONTAINING PROTEIN 2A"/>
    <property type="match status" value="1"/>
</dbReference>
<comment type="similarity">
    <text evidence="1">Belongs to the FAH family.</text>
</comment>
<dbReference type="GO" id="GO:0046872">
    <property type="term" value="F:metal ion binding"/>
    <property type="evidence" value="ECO:0007669"/>
    <property type="project" value="UniProtKB-KW"/>
</dbReference>
<accession>A0A381WNI5</accession>
<evidence type="ECO:0000256" key="1">
    <source>
        <dbReference type="ARBA" id="ARBA00010211"/>
    </source>
</evidence>
<name>A0A381WNI5_9ZZZZ</name>
<dbReference type="GO" id="GO:0044281">
    <property type="term" value="P:small molecule metabolic process"/>
    <property type="evidence" value="ECO:0007669"/>
    <property type="project" value="UniProtKB-ARBA"/>
</dbReference>
<reference evidence="5" key="1">
    <citation type="submission" date="2018-05" db="EMBL/GenBank/DDBJ databases">
        <authorList>
            <person name="Lanie J.A."/>
            <person name="Ng W.-L."/>
            <person name="Kazmierczak K.M."/>
            <person name="Andrzejewski T.M."/>
            <person name="Davidsen T.M."/>
            <person name="Wayne K.J."/>
            <person name="Tettelin H."/>
            <person name="Glass J.I."/>
            <person name="Rusch D."/>
            <person name="Podicherti R."/>
            <person name="Tsui H.-C.T."/>
            <person name="Winkler M.E."/>
        </authorList>
    </citation>
    <scope>NUCLEOTIDE SEQUENCE</scope>
</reference>
<evidence type="ECO:0000259" key="3">
    <source>
        <dbReference type="Pfam" id="PF01557"/>
    </source>
</evidence>
<dbReference type="PANTHER" id="PTHR42796">
    <property type="entry name" value="FUMARYLACETOACETATE HYDROLASE DOMAIN-CONTAINING PROTEIN 2A-RELATED"/>
    <property type="match status" value="1"/>
</dbReference>
<dbReference type="Gene3D" id="2.30.30.370">
    <property type="entry name" value="FAH"/>
    <property type="match status" value="1"/>
</dbReference>
<dbReference type="InterPro" id="IPR051121">
    <property type="entry name" value="FAH"/>
</dbReference>
<dbReference type="GO" id="GO:0003824">
    <property type="term" value="F:catalytic activity"/>
    <property type="evidence" value="ECO:0007669"/>
    <property type="project" value="InterPro"/>
</dbReference>
<dbReference type="EMBL" id="UINC01012376">
    <property type="protein sequence ID" value="SVA54086.1"/>
    <property type="molecule type" value="Genomic_DNA"/>
</dbReference>
<evidence type="ECO:0000256" key="2">
    <source>
        <dbReference type="ARBA" id="ARBA00022723"/>
    </source>
</evidence>
<dbReference type="InterPro" id="IPR011234">
    <property type="entry name" value="Fumarylacetoacetase-like_C"/>
</dbReference>
<gene>
    <name evidence="5" type="ORF">METZ01_LOCUS106940</name>
</gene>
<evidence type="ECO:0000259" key="4">
    <source>
        <dbReference type="Pfam" id="PF10370"/>
    </source>
</evidence>
<dbReference type="AlphaFoldDB" id="A0A381WNI5"/>
<dbReference type="Pfam" id="PF10370">
    <property type="entry name" value="Rv2993c-like_N"/>
    <property type="match status" value="1"/>
</dbReference>
<evidence type="ECO:0008006" key="6">
    <source>
        <dbReference type="Google" id="ProtNLM"/>
    </source>
</evidence>
<dbReference type="Gene3D" id="3.90.850.10">
    <property type="entry name" value="Fumarylacetoacetase-like, C-terminal domain"/>
    <property type="match status" value="1"/>
</dbReference>
<dbReference type="InterPro" id="IPR036663">
    <property type="entry name" value="Fumarylacetoacetase_C_sf"/>
</dbReference>
<feature type="domain" description="Rv2993c-like N-terminal" evidence="4">
    <location>
        <begin position="1"/>
        <end position="50"/>
    </location>
</feature>
<keyword evidence="2" id="KW-0479">Metal-binding</keyword>
<dbReference type="Pfam" id="PF01557">
    <property type="entry name" value="FAA_hydrolase"/>
    <property type="match status" value="1"/>
</dbReference>
<proteinExistence type="inferred from homology"/>
<feature type="domain" description="Fumarylacetoacetase-like C-terminal" evidence="3">
    <location>
        <begin position="55"/>
        <end position="248"/>
    </location>
</feature>
<sequence length="252" mass="27603">MKFARYLAHGDISYGIVENNIVKEITNNPFSNFEITDHNHPLSEVKLLAPCLPGKILAVGLNYRSHLGDRPTLAEPLIFLKTPTSLIGTGEAIVLPKNFDGRVDEEGEVVAVIKDRCKNVPKEEALQHVFGYTCGNDVSARDWQKGDGQWWRAKSSDTFSVAGPFIETDLDPGNIAMKARVNGTEVQSESTKMFLFDLPTVIAHVSQVMTLEPGDLIYTGTPGKPAELKDGDIVEVEVEGIGILSNPVKKET</sequence>
<evidence type="ECO:0000313" key="5">
    <source>
        <dbReference type="EMBL" id="SVA54086.1"/>
    </source>
</evidence>
<dbReference type="InterPro" id="IPR018833">
    <property type="entry name" value="Rv2993c-like_N"/>
</dbReference>
<dbReference type="SUPFAM" id="SSF56529">
    <property type="entry name" value="FAH"/>
    <property type="match status" value="1"/>
</dbReference>
<organism evidence="5">
    <name type="scientific">marine metagenome</name>
    <dbReference type="NCBI Taxonomy" id="408172"/>
    <lineage>
        <taxon>unclassified sequences</taxon>
        <taxon>metagenomes</taxon>
        <taxon>ecological metagenomes</taxon>
    </lineage>
</organism>